<protein>
    <submittedName>
        <fullName evidence="1">Uncharacterized protein</fullName>
    </submittedName>
</protein>
<keyword evidence="2" id="KW-1185">Reference proteome</keyword>
<dbReference type="KEGG" id="vg:13829143"/>
<proteinExistence type="predicted"/>
<dbReference type="GeneID" id="13829143"/>
<evidence type="ECO:0000313" key="2">
    <source>
        <dbReference type="Proteomes" id="UP000006285"/>
    </source>
</evidence>
<accession>J9PLU5</accession>
<sequence>MIILSTFLFKFILLFYLTYNPTRALRPCVRLPPPSTPTTSGKNPRKILKSRYIYLAQTLYIYKPHPYNSSPLLPVPYFYIPTVPTSICIILQYITDKLNPVMYTYPT</sequence>
<dbReference type="EMBL" id="JF966203">
    <property type="protein sequence ID" value="AEQ34410.1"/>
    <property type="molecule type" value="Genomic_DNA"/>
</dbReference>
<reference evidence="1 2" key="1">
    <citation type="submission" date="2013-01" db="EMBL/GenBank/DDBJ databases">
        <title>Large virulent SPO1-related Bacillus Phage Bastille.</title>
        <authorList>
            <person name="Klumpp J."/>
            <person name="Loessner M.J."/>
        </authorList>
    </citation>
    <scope>NUCLEOTIDE SEQUENCE [LARGE SCALE GENOMIC DNA]</scope>
</reference>
<dbReference type="Proteomes" id="UP000006285">
    <property type="component" value="Segment"/>
</dbReference>
<dbReference type="RefSeq" id="YP_006907506.1">
    <property type="nucleotide sequence ID" value="NC_018856.1"/>
</dbReference>
<evidence type="ECO:0000313" key="1">
    <source>
        <dbReference type="EMBL" id="AEQ34410.1"/>
    </source>
</evidence>
<organism evidence="1 2">
    <name type="scientific">Bacillus phage Bastille</name>
    <dbReference type="NCBI Taxonomy" id="57477"/>
    <lineage>
        <taxon>Viruses</taxon>
        <taxon>Duplodnaviria</taxon>
        <taxon>Heunggongvirae</taxon>
        <taxon>Uroviricota</taxon>
        <taxon>Caudoviricetes</taxon>
        <taxon>Herelleviridae</taxon>
        <taxon>Bastillevirinae</taxon>
        <taxon>Bastillevirus</taxon>
        <taxon>Bastillevirus bastille</taxon>
    </lineage>
</organism>
<name>J9PLU5_9CAUD</name>